<dbReference type="Pfam" id="PF00067">
    <property type="entry name" value="p450"/>
    <property type="match status" value="1"/>
</dbReference>
<dbReference type="SUPFAM" id="SSF48264">
    <property type="entry name" value="Cytochrome P450"/>
    <property type="match status" value="1"/>
</dbReference>
<dbReference type="GO" id="GO:0004497">
    <property type="term" value="F:monooxygenase activity"/>
    <property type="evidence" value="ECO:0007669"/>
    <property type="project" value="UniProtKB-KW"/>
</dbReference>
<dbReference type="OrthoDB" id="1470350at2759"/>
<evidence type="ECO:0000313" key="9">
    <source>
        <dbReference type="Proteomes" id="UP000789739"/>
    </source>
</evidence>
<dbReference type="PROSITE" id="PS00086">
    <property type="entry name" value="CYTOCHROME_P450"/>
    <property type="match status" value="1"/>
</dbReference>
<comment type="similarity">
    <text evidence="2 6">Belongs to the cytochrome P450 family.</text>
</comment>
<keyword evidence="6" id="KW-0503">Monooxygenase</keyword>
<dbReference type="PRINTS" id="PR00463">
    <property type="entry name" value="EP450I"/>
</dbReference>
<evidence type="ECO:0000313" key="8">
    <source>
        <dbReference type="EMBL" id="CAG8452668.1"/>
    </source>
</evidence>
<evidence type="ECO:0000256" key="3">
    <source>
        <dbReference type="ARBA" id="ARBA00022723"/>
    </source>
</evidence>
<dbReference type="GO" id="GO:0016705">
    <property type="term" value="F:oxidoreductase activity, acting on paired donors, with incorporation or reduction of molecular oxygen"/>
    <property type="evidence" value="ECO:0007669"/>
    <property type="project" value="InterPro"/>
</dbReference>
<dbReference type="EMBL" id="CAJVPI010000006">
    <property type="protein sequence ID" value="CAG8452668.1"/>
    <property type="molecule type" value="Genomic_DNA"/>
</dbReference>
<sequence length="487" mass="56107">METPYVDNAVKALGIISIALFLKYMFQTIYVAYFGPLSKIPGPKLSALSTIPLLFRGTNGKRWYWYQRELRPKYGKIIRIGPDIVLVNDKDIIKQIIVKEDWPKGDFYKIYRAAPHLQTLFSTTDKAFHKQRRRLLAPAFSIKYIQSLEPYVAKCIRNLNDKIDSLIQESSSTDGAVIDLYRMLINTTLDSIGETAFGGSFNMIGKGHHPLPKEVFVELSKRMLRNGFPIFKPFVKSNQYLYDFSSELIKRRRQEVGVRRKDILQIILDAGEGEAALADIDIYEQIIEFLVGGSDTTSYSTFFALLMLLTHPSKLHKLIEELDNEFVDLPRNELPKHEKLKNLPYLNAVINETLRLWPISLDGGSGRSPTEDKVVNGVLFPKGTLILTNYYALHHSAEYWGKDVNEFVPERWFNDDIPRDAFYPFSAGSRNCIGQNFAWFEMRLIISSLLRRFRFEDIPGQNYSDIVHIVTPSLAQDEYKVRAWNRP</sequence>
<evidence type="ECO:0000256" key="7">
    <source>
        <dbReference type="SAM" id="Phobius"/>
    </source>
</evidence>
<proteinExistence type="inferred from homology"/>
<dbReference type="InterPro" id="IPR001128">
    <property type="entry name" value="Cyt_P450"/>
</dbReference>
<evidence type="ECO:0000256" key="6">
    <source>
        <dbReference type="RuleBase" id="RU000461"/>
    </source>
</evidence>
<dbReference type="PRINTS" id="PR00385">
    <property type="entry name" value="P450"/>
</dbReference>
<dbReference type="InterPro" id="IPR017972">
    <property type="entry name" value="Cyt_P450_CS"/>
</dbReference>
<dbReference type="GO" id="GO:0005506">
    <property type="term" value="F:iron ion binding"/>
    <property type="evidence" value="ECO:0007669"/>
    <property type="project" value="InterPro"/>
</dbReference>
<organism evidence="8 9">
    <name type="scientific">Paraglomus brasilianum</name>
    <dbReference type="NCBI Taxonomy" id="144538"/>
    <lineage>
        <taxon>Eukaryota</taxon>
        <taxon>Fungi</taxon>
        <taxon>Fungi incertae sedis</taxon>
        <taxon>Mucoromycota</taxon>
        <taxon>Glomeromycotina</taxon>
        <taxon>Glomeromycetes</taxon>
        <taxon>Paraglomerales</taxon>
        <taxon>Paraglomeraceae</taxon>
        <taxon>Paraglomus</taxon>
    </lineage>
</organism>
<keyword evidence="7" id="KW-1133">Transmembrane helix</keyword>
<protein>
    <submittedName>
        <fullName evidence="8">4522_t:CDS:1</fullName>
    </submittedName>
</protein>
<comment type="caution">
    <text evidence="8">The sequence shown here is derived from an EMBL/GenBank/DDBJ whole genome shotgun (WGS) entry which is preliminary data.</text>
</comment>
<keyword evidence="6" id="KW-0560">Oxidoreductase</keyword>
<dbReference type="GO" id="GO:0020037">
    <property type="term" value="F:heme binding"/>
    <property type="evidence" value="ECO:0007669"/>
    <property type="project" value="InterPro"/>
</dbReference>
<dbReference type="Proteomes" id="UP000789739">
    <property type="component" value="Unassembled WGS sequence"/>
</dbReference>
<keyword evidence="4 5" id="KW-0408">Iron</keyword>
<evidence type="ECO:0000256" key="1">
    <source>
        <dbReference type="ARBA" id="ARBA00001971"/>
    </source>
</evidence>
<evidence type="ECO:0000256" key="2">
    <source>
        <dbReference type="ARBA" id="ARBA00010617"/>
    </source>
</evidence>
<keyword evidence="7" id="KW-0472">Membrane</keyword>
<feature type="binding site" description="axial binding residue" evidence="5">
    <location>
        <position position="432"/>
    </location>
    <ligand>
        <name>heme</name>
        <dbReference type="ChEBI" id="CHEBI:30413"/>
    </ligand>
    <ligandPart>
        <name>Fe</name>
        <dbReference type="ChEBI" id="CHEBI:18248"/>
    </ligandPart>
</feature>
<evidence type="ECO:0000256" key="5">
    <source>
        <dbReference type="PIRSR" id="PIRSR602401-1"/>
    </source>
</evidence>
<dbReference type="InterPro" id="IPR002401">
    <property type="entry name" value="Cyt_P450_E_grp-I"/>
</dbReference>
<keyword evidence="7" id="KW-0812">Transmembrane</keyword>
<keyword evidence="9" id="KW-1185">Reference proteome</keyword>
<gene>
    <name evidence="8" type="ORF">PBRASI_LOCUS127</name>
</gene>
<dbReference type="PANTHER" id="PTHR24305:SF166">
    <property type="entry name" value="CYTOCHROME P450 12A4, MITOCHONDRIAL-RELATED"/>
    <property type="match status" value="1"/>
</dbReference>
<accession>A0A9N8VK65</accession>
<dbReference type="Gene3D" id="1.10.630.10">
    <property type="entry name" value="Cytochrome P450"/>
    <property type="match status" value="1"/>
</dbReference>
<evidence type="ECO:0000256" key="4">
    <source>
        <dbReference type="ARBA" id="ARBA00023004"/>
    </source>
</evidence>
<dbReference type="InterPro" id="IPR036396">
    <property type="entry name" value="Cyt_P450_sf"/>
</dbReference>
<name>A0A9N8VK65_9GLOM</name>
<feature type="transmembrane region" description="Helical" evidence="7">
    <location>
        <begin position="12"/>
        <end position="34"/>
    </location>
</feature>
<keyword evidence="5 6" id="KW-0349">Heme</keyword>
<comment type="cofactor">
    <cofactor evidence="1 5">
        <name>heme</name>
        <dbReference type="ChEBI" id="CHEBI:30413"/>
    </cofactor>
</comment>
<dbReference type="PANTHER" id="PTHR24305">
    <property type="entry name" value="CYTOCHROME P450"/>
    <property type="match status" value="1"/>
</dbReference>
<keyword evidence="3 5" id="KW-0479">Metal-binding</keyword>
<reference evidence="8" key="1">
    <citation type="submission" date="2021-06" db="EMBL/GenBank/DDBJ databases">
        <authorList>
            <person name="Kallberg Y."/>
            <person name="Tangrot J."/>
            <person name="Rosling A."/>
        </authorList>
    </citation>
    <scope>NUCLEOTIDE SEQUENCE</scope>
    <source>
        <strain evidence="8">BR232B</strain>
    </source>
</reference>
<dbReference type="InterPro" id="IPR050121">
    <property type="entry name" value="Cytochrome_P450_monoxygenase"/>
</dbReference>
<dbReference type="AlphaFoldDB" id="A0A9N8VK65"/>